<gene>
    <name evidence="2" type="ORF">PCC79_04540</name>
</gene>
<sequence>MERTVRGRGARNAAWMLAAVLVAVGAVVLVVFFFQPWRTCVDDEAPAACPGGIEAVYRGVGLSMMGLGFLVWFFSTFLLAPRTPR</sequence>
<protein>
    <submittedName>
        <fullName evidence="2">Uncharacterized protein</fullName>
    </submittedName>
</protein>
<keyword evidence="1" id="KW-1133">Transmembrane helix</keyword>
<reference evidence="2 3" key="1">
    <citation type="journal article" date="2023" name="Environ Microbiome">
        <title>A coral-associated actinobacterium mitigates coral bleaching under heat stress.</title>
        <authorList>
            <person name="Li J."/>
            <person name="Zou Y."/>
            <person name="Li Q."/>
            <person name="Zhang J."/>
            <person name="Bourne D.G."/>
            <person name="Lyu Y."/>
            <person name="Liu C."/>
            <person name="Zhang S."/>
        </authorList>
    </citation>
    <scope>NUCLEOTIDE SEQUENCE [LARGE SCALE GENOMIC DNA]</scope>
    <source>
        <strain evidence="2 3">SCSIO 13291</strain>
    </source>
</reference>
<evidence type="ECO:0000313" key="3">
    <source>
        <dbReference type="Proteomes" id="UP001434337"/>
    </source>
</evidence>
<keyword evidence="1" id="KW-0812">Transmembrane</keyword>
<accession>A0ABZ3C9S2</accession>
<evidence type="ECO:0000313" key="2">
    <source>
        <dbReference type="EMBL" id="WZW99468.1"/>
    </source>
</evidence>
<keyword evidence="1" id="KW-0472">Membrane</keyword>
<dbReference type="RefSeq" id="WP_232549020.1">
    <property type="nucleotide sequence ID" value="NZ_CP115965.1"/>
</dbReference>
<keyword evidence="3" id="KW-1185">Reference proteome</keyword>
<feature type="transmembrane region" description="Helical" evidence="1">
    <location>
        <begin position="12"/>
        <end position="35"/>
    </location>
</feature>
<dbReference type="Proteomes" id="UP001434337">
    <property type="component" value="Chromosome"/>
</dbReference>
<evidence type="ECO:0000256" key="1">
    <source>
        <dbReference type="SAM" id="Phobius"/>
    </source>
</evidence>
<dbReference type="EMBL" id="CP115965">
    <property type="protein sequence ID" value="WZW99468.1"/>
    <property type="molecule type" value="Genomic_DNA"/>
</dbReference>
<name>A0ABZ3C9S2_9ACTN</name>
<proteinExistence type="predicted"/>
<feature type="transmembrane region" description="Helical" evidence="1">
    <location>
        <begin position="55"/>
        <end position="80"/>
    </location>
</feature>
<organism evidence="2 3">
    <name type="scientific">Propioniciclava soli</name>
    <dbReference type="NCBI Taxonomy" id="2775081"/>
    <lineage>
        <taxon>Bacteria</taxon>
        <taxon>Bacillati</taxon>
        <taxon>Actinomycetota</taxon>
        <taxon>Actinomycetes</taxon>
        <taxon>Propionibacteriales</taxon>
        <taxon>Propionibacteriaceae</taxon>
        <taxon>Propioniciclava</taxon>
    </lineage>
</organism>